<gene>
    <name evidence="2" type="ORF">CONPUDRAFT_140538</name>
</gene>
<dbReference type="KEGG" id="cput:CONPUDRAFT_140538"/>
<feature type="transmembrane region" description="Helical" evidence="1">
    <location>
        <begin position="132"/>
        <end position="153"/>
    </location>
</feature>
<feature type="transmembrane region" description="Helical" evidence="1">
    <location>
        <begin position="91"/>
        <end position="112"/>
    </location>
</feature>
<name>R7SEY0_CONPW</name>
<feature type="transmembrane region" description="Helical" evidence="1">
    <location>
        <begin position="32"/>
        <end position="56"/>
    </location>
</feature>
<keyword evidence="1" id="KW-0812">Transmembrane</keyword>
<evidence type="ECO:0000313" key="2">
    <source>
        <dbReference type="EMBL" id="EIW74435.1"/>
    </source>
</evidence>
<proteinExistence type="predicted"/>
<keyword evidence="1" id="KW-0472">Membrane</keyword>
<protein>
    <submittedName>
        <fullName evidence="2">Uncharacterized protein</fullName>
    </submittedName>
</protein>
<evidence type="ECO:0000256" key="1">
    <source>
        <dbReference type="SAM" id="Phobius"/>
    </source>
</evidence>
<dbReference type="GeneID" id="19201537"/>
<evidence type="ECO:0000313" key="3">
    <source>
        <dbReference type="Proteomes" id="UP000053558"/>
    </source>
</evidence>
<dbReference type="RefSeq" id="XP_007775450.1">
    <property type="nucleotide sequence ID" value="XM_007777260.1"/>
</dbReference>
<sequence>MALALAVQRVLIISLQGVIMMRVYALYRQSPYAAFVLISSFVISQVGSAIATIAAFTDHGGHEGEATAKIEVLSGVALCVWKYSSTSWDSVLFIVSTFCFETTALVLALYRLWTYYRRSNHPLSSFWKSNNLFFLVARENLAYALIIFLWLMVTVPWKTNVEITKDARASHEVTLVLQAFWTSMFGPYLVLNVRKHDDDRLNGRSLAEGDTVSTIAFAAGRYQRRETRLWA</sequence>
<keyword evidence="1" id="KW-1133">Transmembrane helix</keyword>
<feature type="transmembrane region" description="Helical" evidence="1">
    <location>
        <begin position="6"/>
        <end position="25"/>
    </location>
</feature>
<dbReference type="AlphaFoldDB" id="R7SEY0"/>
<organism evidence="2 3">
    <name type="scientific">Coniophora puteana (strain RWD-64-598)</name>
    <name type="common">Brown rot fungus</name>
    <dbReference type="NCBI Taxonomy" id="741705"/>
    <lineage>
        <taxon>Eukaryota</taxon>
        <taxon>Fungi</taxon>
        <taxon>Dikarya</taxon>
        <taxon>Basidiomycota</taxon>
        <taxon>Agaricomycotina</taxon>
        <taxon>Agaricomycetes</taxon>
        <taxon>Agaricomycetidae</taxon>
        <taxon>Boletales</taxon>
        <taxon>Coniophorineae</taxon>
        <taxon>Coniophoraceae</taxon>
        <taxon>Coniophora</taxon>
    </lineage>
</organism>
<dbReference type="Proteomes" id="UP000053558">
    <property type="component" value="Unassembled WGS sequence"/>
</dbReference>
<reference evidence="3" key="1">
    <citation type="journal article" date="2012" name="Science">
        <title>The Paleozoic origin of enzymatic lignin decomposition reconstructed from 31 fungal genomes.</title>
        <authorList>
            <person name="Floudas D."/>
            <person name="Binder M."/>
            <person name="Riley R."/>
            <person name="Barry K."/>
            <person name="Blanchette R.A."/>
            <person name="Henrissat B."/>
            <person name="Martinez A.T."/>
            <person name="Otillar R."/>
            <person name="Spatafora J.W."/>
            <person name="Yadav J.S."/>
            <person name="Aerts A."/>
            <person name="Benoit I."/>
            <person name="Boyd A."/>
            <person name="Carlson A."/>
            <person name="Copeland A."/>
            <person name="Coutinho P.M."/>
            <person name="de Vries R.P."/>
            <person name="Ferreira P."/>
            <person name="Findley K."/>
            <person name="Foster B."/>
            <person name="Gaskell J."/>
            <person name="Glotzer D."/>
            <person name="Gorecki P."/>
            <person name="Heitman J."/>
            <person name="Hesse C."/>
            <person name="Hori C."/>
            <person name="Igarashi K."/>
            <person name="Jurgens J.A."/>
            <person name="Kallen N."/>
            <person name="Kersten P."/>
            <person name="Kohler A."/>
            <person name="Kuees U."/>
            <person name="Kumar T.K.A."/>
            <person name="Kuo A."/>
            <person name="LaButti K."/>
            <person name="Larrondo L.F."/>
            <person name="Lindquist E."/>
            <person name="Ling A."/>
            <person name="Lombard V."/>
            <person name="Lucas S."/>
            <person name="Lundell T."/>
            <person name="Martin R."/>
            <person name="McLaughlin D.J."/>
            <person name="Morgenstern I."/>
            <person name="Morin E."/>
            <person name="Murat C."/>
            <person name="Nagy L.G."/>
            <person name="Nolan M."/>
            <person name="Ohm R.A."/>
            <person name="Patyshakuliyeva A."/>
            <person name="Rokas A."/>
            <person name="Ruiz-Duenas F.J."/>
            <person name="Sabat G."/>
            <person name="Salamov A."/>
            <person name="Samejima M."/>
            <person name="Schmutz J."/>
            <person name="Slot J.C."/>
            <person name="St John F."/>
            <person name="Stenlid J."/>
            <person name="Sun H."/>
            <person name="Sun S."/>
            <person name="Syed K."/>
            <person name="Tsang A."/>
            <person name="Wiebenga A."/>
            <person name="Young D."/>
            <person name="Pisabarro A."/>
            <person name="Eastwood D.C."/>
            <person name="Martin F."/>
            <person name="Cullen D."/>
            <person name="Grigoriev I.V."/>
            <person name="Hibbett D.S."/>
        </authorList>
    </citation>
    <scope>NUCLEOTIDE SEQUENCE [LARGE SCALE GENOMIC DNA]</scope>
    <source>
        <strain evidence="3">RWD-64-598 SS2</strain>
    </source>
</reference>
<accession>R7SEY0</accession>
<feature type="transmembrane region" description="Helical" evidence="1">
    <location>
        <begin position="173"/>
        <end position="191"/>
    </location>
</feature>
<keyword evidence="3" id="KW-1185">Reference proteome</keyword>
<dbReference type="EMBL" id="JH711592">
    <property type="protein sequence ID" value="EIW74435.1"/>
    <property type="molecule type" value="Genomic_DNA"/>
</dbReference>